<dbReference type="GO" id="GO:0051726">
    <property type="term" value="P:regulation of cell cycle"/>
    <property type="evidence" value="ECO:0007669"/>
    <property type="project" value="UniProtKB-ARBA"/>
</dbReference>
<dbReference type="Gene3D" id="1.10.472.10">
    <property type="entry name" value="Cyclin-like"/>
    <property type="match status" value="2"/>
</dbReference>
<protein>
    <submittedName>
        <fullName evidence="8">Cyclin-J-like isoform X1</fullName>
    </submittedName>
</protein>
<keyword evidence="1" id="KW-0132">Cell division</keyword>
<evidence type="ECO:0000259" key="5">
    <source>
        <dbReference type="SMART" id="SM00385"/>
    </source>
</evidence>
<dbReference type="CTD" id="54619"/>
<dbReference type="PIRSF" id="PIRSF001771">
    <property type="entry name" value="Cyclin_A_B_D_E"/>
    <property type="match status" value="1"/>
</dbReference>
<accession>A0A8B7YP63</accession>
<dbReference type="InterPro" id="IPR036915">
    <property type="entry name" value="Cyclin-like_sf"/>
</dbReference>
<dbReference type="GeneID" id="110981294"/>
<dbReference type="InterPro" id="IPR013763">
    <property type="entry name" value="Cyclin-like_dom"/>
</dbReference>
<proteinExistence type="inferred from homology"/>
<gene>
    <name evidence="8" type="primary">LOC110981294</name>
</gene>
<dbReference type="GO" id="GO:0016538">
    <property type="term" value="F:cyclin-dependent protein serine/threonine kinase regulator activity"/>
    <property type="evidence" value="ECO:0007669"/>
    <property type="project" value="InterPro"/>
</dbReference>
<sequence length="314" mass="36451">MHFIWFERGYFPAVLLVEDCIMAQDAQWWLNSDLTGDIYSSMKSQEEKLVPFVGQSPQLHLRRYLVDWMAILCEKYEIDRHVLHLAVYMLDRFMDRYAIVQESQLHLLAFTCLQISTKFEEREEKVSKLSIYHAQSSVTSTNKEDYLQMELLLLQFFDWNITQPSATHFLGYFLTEAAAAASSSRNEVCRSWQGGCNEYSNIYMHKYTNYFLEISLQDHAFSFAKPSLVAASCIAASRVCLQLSPTWTASLTRITQYKWEHIATHIERMLRTHDVDEKAAKCQAKEKTSYGSQKTMSYNREAAVSHSGDYSRAI</sequence>
<dbReference type="OrthoDB" id="285802at2759"/>
<dbReference type="Pfam" id="PF00134">
    <property type="entry name" value="Cyclin_N"/>
    <property type="match status" value="1"/>
</dbReference>
<dbReference type="CDD" id="cd20529">
    <property type="entry name" value="CYCLIN_CCNJ-like_rpt2"/>
    <property type="match status" value="1"/>
</dbReference>
<evidence type="ECO:0000256" key="3">
    <source>
        <dbReference type="ARBA" id="ARBA00023306"/>
    </source>
</evidence>
<dbReference type="SUPFAM" id="SSF47954">
    <property type="entry name" value="Cyclin-like"/>
    <property type="match status" value="2"/>
</dbReference>
<dbReference type="PROSITE" id="PS00292">
    <property type="entry name" value="CYCLINS"/>
    <property type="match status" value="1"/>
</dbReference>
<keyword evidence="3" id="KW-0131">Cell cycle</keyword>
<keyword evidence="2 4" id="KW-0195">Cyclin</keyword>
<dbReference type="InterPro" id="IPR046965">
    <property type="entry name" value="Cyclin_A/B-like"/>
</dbReference>
<name>A0A8B7YP63_ACAPL</name>
<feature type="domain" description="Cyclin C-terminal" evidence="6">
    <location>
        <begin position="164"/>
        <end position="298"/>
    </location>
</feature>
<dbReference type="PANTHER" id="PTHR10177">
    <property type="entry name" value="CYCLINS"/>
    <property type="match status" value="1"/>
</dbReference>
<organism evidence="7 8">
    <name type="scientific">Acanthaster planci</name>
    <name type="common">Crown-of-thorns starfish</name>
    <dbReference type="NCBI Taxonomy" id="133434"/>
    <lineage>
        <taxon>Eukaryota</taxon>
        <taxon>Metazoa</taxon>
        <taxon>Echinodermata</taxon>
        <taxon>Eleutherozoa</taxon>
        <taxon>Asterozoa</taxon>
        <taxon>Asteroidea</taxon>
        <taxon>Valvatacea</taxon>
        <taxon>Valvatida</taxon>
        <taxon>Acanthasteridae</taxon>
        <taxon>Acanthaster</taxon>
    </lineage>
</organism>
<reference evidence="8" key="1">
    <citation type="submission" date="2025-08" db="UniProtKB">
        <authorList>
            <consortium name="RefSeq"/>
        </authorList>
    </citation>
    <scope>IDENTIFICATION</scope>
</reference>
<evidence type="ECO:0000256" key="4">
    <source>
        <dbReference type="RuleBase" id="RU000383"/>
    </source>
</evidence>
<dbReference type="InterPro" id="IPR048258">
    <property type="entry name" value="Cyclins_cyclin-box"/>
</dbReference>
<dbReference type="CDD" id="cd20528">
    <property type="entry name" value="CYCLIN_CCNJ-like_rpt1"/>
    <property type="match status" value="1"/>
</dbReference>
<dbReference type="AlphaFoldDB" id="A0A8B7YP63"/>
<dbReference type="InterPro" id="IPR039361">
    <property type="entry name" value="Cyclin"/>
</dbReference>
<evidence type="ECO:0000313" key="7">
    <source>
        <dbReference type="Proteomes" id="UP000694845"/>
    </source>
</evidence>
<evidence type="ECO:0000259" key="6">
    <source>
        <dbReference type="SMART" id="SM01332"/>
    </source>
</evidence>
<dbReference type="InterPro" id="IPR004367">
    <property type="entry name" value="Cyclin_C-dom"/>
</dbReference>
<dbReference type="KEGG" id="aplc:110981294"/>
<evidence type="ECO:0000256" key="1">
    <source>
        <dbReference type="ARBA" id="ARBA00022618"/>
    </source>
</evidence>
<dbReference type="SMART" id="SM00385">
    <property type="entry name" value="CYCLIN"/>
    <property type="match status" value="2"/>
</dbReference>
<evidence type="ECO:0000313" key="8">
    <source>
        <dbReference type="RefSeq" id="XP_022094457.1"/>
    </source>
</evidence>
<comment type="similarity">
    <text evidence="4">Belongs to the cyclin family.</text>
</comment>
<dbReference type="RefSeq" id="XP_022094457.1">
    <property type="nucleotide sequence ID" value="XM_022238765.1"/>
</dbReference>
<dbReference type="Pfam" id="PF02984">
    <property type="entry name" value="Cyclin_C"/>
    <property type="match status" value="1"/>
</dbReference>
<feature type="domain" description="Cyclin-like" evidence="5">
    <location>
        <begin position="172"/>
        <end position="271"/>
    </location>
</feature>
<evidence type="ECO:0000256" key="2">
    <source>
        <dbReference type="ARBA" id="ARBA00023127"/>
    </source>
</evidence>
<dbReference type="SMART" id="SM01332">
    <property type="entry name" value="Cyclin_C"/>
    <property type="match status" value="1"/>
</dbReference>
<keyword evidence="7" id="KW-1185">Reference proteome</keyword>
<dbReference type="GO" id="GO:0044772">
    <property type="term" value="P:mitotic cell cycle phase transition"/>
    <property type="evidence" value="ECO:0007669"/>
    <property type="project" value="InterPro"/>
</dbReference>
<dbReference type="GO" id="GO:0051301">
    <property type="term" value="P:cell division"/>
    <property type="evidence" value="ECO:0007669"/>
    <property type="project" value="UniProtKB-KW"/>
</dbReference>
<dbReference type="FunFam" id="1.10.472.10:FF:000010">
    <property type="entry name" value="G1/S-specific cyclin Cln1"/>
    <property type="match status" value="1"/>
</dbReference>
<dbReference type="Proteomes" id="UP000694845">
    <property type="component" value="Unplaced"/>
</dbReference>
<dbReference type="InterPro" id="IPR006671">
    <property type="entry name" value="Cyclin_N"/>
</dbReference>
<feature type="domain" description="Cyclin-like" evidence="5">
    <location>
        <begin position="67"/>
        <end position="155"/>
    </location>
</feature>